<evidence type="ECO:0000256" key="2">
    <source>
        <dbReference type="ARBA" id="ARBA00022801"/>
    </source>
</evidence>
<accession>A0ABU5ZH23</accession>
<dbReference type="RefSeq" id="WP_371753912.1">
    <property type="nucleotide sequence ID" value="NZ_JAYJLD010000010.1"/>
</dbReference>
<dbReference type="SUPFAM" id="SSF50891">
    <property type="entry name" value="Cyclophilin-like"/>
    <property type="match status" value="1"/>
</dbReference>
<keyword evidence="6" id="KW-1185">Reference proteome</keyword>
<sequence>MFTLPETRFDFSGDEYIYAEISRNMSAESNFKALAITNELRNRSIPGIIDICPSNASYLIRFNPEIISAHDLLDYLKEIDVTKSNPSELNLKIRIVEIPIWYDDPITREYSERYKNRHPCPELSNFEFIMKTNNFKDKEELIISHSSTPYLISMMGFTPGTAWEFPLGISPEQIIQTPKYLSPRPDTPKQAVGLGGAFTVIYSVPGPGSYQLIGLSAVPVFDPERKLEDLKDMLFLAKPGDIWKHRPIGENEYNRIVSQVNRGTYRYHMKEVEFSPEEYFAKGKEYINQIMEGF</sequence>
<dbReference type="InterPro" id="IPR029000">
    <property type="entry name" value="Cyclophilin-like_dom_sf"/>
</dbReference>
<dbReference type="Pfam" id="PF02682">
    <property type="entry name" value="CT_C_D"/>
    <property type="match status" value="1"/>
</dbReference>
<dbReference type="Gene3D" id="2.40.100.10">
    <property type="entry name" value="Cyclophilin-like"/>
    <property type="match status" value="1"/>
</dbReference>
<evidence type="ECO:0000256" key="1">
    <source>
        <dbReference type="ARBA" id="ARBA00022741"/>
    </source>
</evidence>
<dbReference type="SMART" id="SM00796">
    <property type="entry name" value="AHS1"/>
    <property type="match status" value="1"/>
</dbReference>
<dbReference type="SUPFAM" id="SSF160467">
    <property type="entry name" value="PH0987 N-terminal domain-like"/>
    <property type="match status" value="1"/>
</dbReference>
<dbReference type="InterPro" id="IPR010016">
    <property type="entry name" value="PxpB"/>
</dbReference>
<keyword evidence="3" id="KW-0067">ATP-binding</keyword>
<keyword evidence="2" id="KW-0378">Hydrolase</keyword>
<organism evidence="5 6">
    <name type="scientific">Ferviditalea candida</name>
    <dbReference type="NCBI Taxonomy" id="3108399"/>
    <lineage>
        <taxon>Bacteria</taxon>
        <taxon>Bacillati</taxon>
        <taxon>Bacillota</taxon>
        <taxon>Bacilli</taxon>
        <taxon>Bacillales</taxon>
        <taxon>Paenibacillaceae</taxon>
        <taxon>Ferviditalea</taxon>
    </lineage>
</organism>
<dbReference type="PANTHER" id="PTHR34698:SF2">
    <property type="entry name" value="5-OXOPROLINASE SUBUNIT B"/>
    <property type="match status" value="1"/>
</dbReference>
<dbReference type="InterPro" id="IPR003833">
    <property type="entry name" value="CT_C_D"/>
</dbReference>
<dbReference type="EMBL" id="JAYJLD010000010">
    <property type="protein sequence ID" value="MEB3101795.1"/>
    <property type="molecule type" value="Genomic_DNA"/>
</dbReference>
<name>A0ABU5ZH23_9BACL</name>
<evidence type="ECO:0000313" key="6">
    <source>
        <dbReference type="Proteomes" id="UP001310386"/>
    </source>
</evidence>
<protein>
    <submittedName>
        <fullName evidence="5">Carboxyltransferase domain-containing protein</fullName>
    </submittedName>
</protein>
<dbReference type="Proteomes" id="UP001310386">
    <property type="component" value="Unassembled WGS sequence"/>
</dbReference>
<evidence type="ECO:0000313" key="5">
    <source>
        <dbReference type="EMBL" id="MEB3101795.1"/>
    </source>
</evidence>
<gene>
    <name evidence="5" type="ORF">VF724_08975</name>
</gene>
<reference evidence="5" key="1">
    <citation type="submission" date="2023-12" db="EMBL/GenBank/DDBJ databases">
        <title>Fervidustalea candida gen. nov., sp. nov., a novel member of the family Paenibacillaceae isolated from a geothermal area.</title>
        <authorList>
            <person name="Li W.-J."/>
            <person name="Jiao J.-Y."/>
            <person name="Chen Y."/>
        </authorList>
    </citation>
    <scope>NUCLEOTIDE SEQUENCE</scope>
    <source>
        <strain evidence="5">SYSU GA230002</strain>
    </source>
</reference>
<evidence type="ECO:0000256" key="3">
    <source>
        <dbReference type="ARBA" id="ARBA00022840"/>
    </source>
</evidence>
<dbReference type="PANTHER" id="PTHR34698">
    <property type="entry name" value="5-OXOPROLINASE SUBUNIT B"/>
    <property type="match status" value="1"/>
</dbReference>
<evidence type="ECO:0000259" key="4">
    <source>
        <dbReference type="SMART" id="SM00796"/>
    </source>
</evidence>
<comment type="caution">
    <text evidence="5">The sequence shown here is derived from an EMBL/GenBank/DDBJ whole genome shotgun (WGS) entry which is preliminary data.</text>
</comment>
<dbReference type="Gene3D" id="3.30.1360.40">
    <property type="match status" value="1"/>
</dbReference>
<proteinExistence type="predicted"/>
<feature type="domain" description="Carboxyltransferase" evidence="4">
    <location>
        <begin position="7"/>
        <end position="236"/>
    </location>
</feature>
<keyword evidence="1" id="KW-0547">Nucleotide-binding</keyword>